<dbReference type="SUPFAM" id="SSF55729">
    <property type="entry name" value="Acyl-CoA N-acyltransferases (Nat)"/>
    <property type="match status" value="1"/>
</dbReference>
<gene>
    <name evidence="2" type="ORF">D7W81_36085</name>
</gene>
<protein>
    <submittedName>
        <fullName evidence="2">GNAT family N-acetyltransferase</fullName>
    </submittedName>
</protein>
<dbReference type="Proteomes" id="UP000267003">
    <property type="component" value="Unassembled WGS sequence"/>
</dbReference>
<organism evidence="2 3">
    <name type="scientific">Corallococcus aberystwythensis</name>
    <dbReference type="NCBI Taxonomy" id="2316722"/>
    <lineage>
        <taxon>Bacteria</taxon>
        <taxon>Pseudomonadati</taxon>
        <taxon>Myxococcota</taxon>
        <taxon>Myxococcia</taxon>
        <taxon>Myxococcales</taxon>
        <taxon>Cystobacterineae</taxon>
        <taxon>Myxococcaceae</taxon>
        <taxon>Corallococcus</taxon>
    </lineage>
</organism>
<accession>A0A3A8PJQ4</accession>
<dbReference type="Pfam" id="PF13480">
    <property type="entry name" value="Acetyltransf_6"/>
    <property type="match status" value="1"/>
</dbReference>
<evidence type="ECO:0000313" key="2">
    <source>
        <dbReference type="EMBL" id="RKH55490.1"/>
    </source>
</evidence>
<proteinExistence type="predicted"/>
<dbReference type="AlphaFoldDB" id="A0A3A8PJQ4"/>
<keyword evidence="2" id="KW-0808">Transferase</keyword>
<name>A0A3A8PJQ4_9BACT</name>
<sequence>MRGSSAERLSSVEHDSGGVTVREAGGAFWQDGGARDWDCWIPDGHFNLSQRFLKCAQHIQMEGFHQVPVTLSDRQGQPVGVAATYRNTIDGADLGNERIQQAVHLVRGAAPRFLKYGVIEVGNPAGVGFPVRSSLSSADAITTMARWAQAEAERQRASLVVIRDIESEAAPGAVEVLRRLGFVPSPLPAAFIVPLPFTSFNEYKAHMRARYRGRLAGCMKETASLRVEVVEQFAELAPQLTALWRTLYDRATQYRRLVLTEGFFASASDMPEAKVMLLRRPDDSIAGFGLLFLDGPMLRFSCTGFSREAALEEGVYFRLLYEVVRYAIEHGCKAVNMGMTTAGPKMSVGAQPVHVQAWIWHRSSLQRQGLGWLTQNLMKPAPPVERNVFKEDVPLFQDPALAEQPVTRRL</sequence>
<evidence type="ECO:0000259" key="1">
    <source>
        <dbReference type="Pfam" id="PF13480"/>
    </source>
</evidence>
<dbReference type="EMBL" id="RAWK01000327">
    <property type="protein sequence ID" value="RKH55490.1"/>
    <property type="molecule type" value="Genomic_DNA"/>
</dbReference>
<evidence type="ECO:0000313" key="3">
    <source>
        <dbReference type="Proteomes" id="UP000267003"/>
    </source>
</evidence>
<dbReference type="GO" id="GO:0016740">
    <property type="term" value="F:transferase activity"/>
    <property type="evidence" value="ECO:0007669"/>
    <property type="project" value="UniProtKB-KW"/>
</dbReference>
<keyword evidence="3" id="KW-1185">Reference proteome</keyword>
<dbReference type="InterPro" id="IPR038740">
    <property type="entry name" value="BioF2-like_GNAT_dom"/>
</dbReference>
<reference evidence="3" key="1">
    <citation type="submission" date="2018-09" db="EMBL/GenBank/DDBJ databases">
        <authorList>
            <person name="Livingstone P.G."/>
            <person name="Whitworth D.E."/>
        </authorList>
    </citation>
    <scope>NUCLEOTIDE SEQUENCE [LARGE SCALE GENOMIC DNA]</scope>
    <source>
        <strain evidence="3">AB050A</strain>
    </source>
</reference>
<dbReference type="InterPro" id="IPR016181">
    <property type="entry name" value="Acyl_CoA_acyltransferase"/>
</dbReference>
<feature type="domain" description="BioF2-like acetyltransferase" evidence="1">
    <location>
        <begin position="209"/>
        <end position="339"/>
    </location>
</feature>
<comment type="caution">
    <text evidence="2">The sequence shown here is derived from an EMBL/GenBank/DDBJ whole genome shotgun (WGS) entry which is preliminary data.</text>
</comment>